<protein>
    <recommendedName>
        <fullName evidence="9">Ribonuclease A-domain domain-containing protein</fullName>
    </recommendedName>
</protein>
<evidence type="ECO:0000256" key="1">
    <source>
        <dbReference type="ARBA" id="ARBA00004613"/>
    </source>
</evidence>
<dbReference type="Ensembl" id="ENSAZOT00000016337.1">
    <property type="protein sequence ID" value="ENSAZOP00000015196.1"/>
    <property type="gene ID" value="ENSAZOG00000009854.1"/>
</dbReference>
<dbReference type="Pfam" id="PF00074">
    <property type="entry name" value="RnaseA"/>
    <property type="match status" value="1"/>
</dbReference>
<evidence type="ECO:0000256" key="6">
    <source>
        <dbReference type="ARBA" id="ARBA00022801"/>
    </source>
</evidence>
<dbReference type="AlphaFoldDB" id="A0A8B9ZTL7"/>
<keyword evidence="5 8" id="KW-0255">Endonuclease</keyword>
<dbReference type="GO" id="GO:0003676">
    <property type="term" value="F:nucleic acid binding"/>
    <property type="evidence" value="ECO:0007669"/>
    <property type="project" value="InterPro"/>
</dbReference>
<accession>A0A8B9ZTL7</accession>
<comment type="subcellular location">
    <subcellularLocation>
        <location evidence="1">Secreted</location>
    </subcellularLocation>
</comment>
<dbReference type="InterPro" id="IPR036816">
    <property type="entry name" value="RNaseA-like_dom_sf"/>
</dbReference>
<feature type="chain" id="PRO_5034767161" description="Ribonuclease A-domain domain-containing protein" evidence="8">
    <location>
        <begin position="21"/>
        <end position="141"/>
    </location>
</feature>
<sequence length="141" mass="15616">MASWTLCVVLLLASVAGSVGETRYEKFLRQHVDHPRTLGLTGHRYCQVMLARRQVTAPGRPCKHFNTFVHAPAEDLVATCKNPADAMGIHSTSMPMGITACRLQHKNNWPDCDYQAWQLQHHVRVACIGGLPVHLDGTYGA</sequence>
<name>A0A8B9ZTL7_9AVES</name>
<comment type="similarity">
    <text evidence="2 8">Belongs to the pancreatic ribonuclease family.</text>
</comment>
<dbReference type="GO" id="GO:0050830">
    <property type="term" value="P:defense response to Gram-positive bacterium"/>
    <property type="evidence" value="ECO:0007669"/>
    <property type="project" value="TreeGrafter"/>
</dbReference>
<dbReference type="Gene3D" id="3.10.130.10">
    <property type="entry name" value="Ribonuclease A-like domain"/>
    <property type="match status" value="1"/>
</dbReference>
<evidence type="ECO:0000256" key="2">
    <source>
        <dbReference type="ARBA" id="ARBA00005600"/>
    </source>
</evidence>
<dbReference type="InterPro" id="IPR001427">
    <property type="entry name" value="RNaseA"/>
</dbReference>
<evidence type="ECO:0000259" key="9">
    <source>
        <dbReference type="SMART" id="SM00092"/>
    </source>
</evidence>
<dbReference type="SUPFAM" id="SSF54076">
    <property type="entry name" value="RNase A-like"/>
    <property type="match status" value="1"/>
</dbReference>
<keyword evidence="11" id="KW-1185">Reference proteome</keyword>
<dbReference type="GO" id="GO:0004519">
    <property type="term" value="F:endonuclease activity"/>
    <property type="evidence" value="ECO:0007669"/>
    <property type="project" value="UniProtKB-KW"/>
</dbReference>
<keyword evidence="3" id="KW-0964">Secreted</keyword>
<feature type="signal peptide" evidence="8">
    <location>
        <begin position="1"/>
        <end position="20"/>
    </location>
</feature>
<dbReference type="PROSITE" id="PS00127">
    <property type="entry name" value="RNASE_PANCREATIC"/>
    <property type="match status" value="1"/>
</dbReference>
<dbReference type="GO" id="GO:0005576">
    <property type="term" value="C:extracellular region"/>
    <property type="evidence" value="ECO:0007669"/>
    <property type="project" value="UniProtKB-SubCell"/>
</dbReference>
<evidence type="ECO:0000256" key="3">
    <source>
        <dbReference type="ARBA" id="ARBA00022525"/>
    </source>
</evidence>
<keyword evidence="7" id="KW-1015">Disulfide bond</keyword>
<dbReference type="CDD" id="cd06265">
    <property type="entry name" value="RNase_A_canonical"/>
    <property type="match status" value="1"/>
</dbReference>
<evidence type="ECO:0000256" key="4">
    <source>
        <dbReference type="ARBA" id="ARBA00022722"/>
    </source>
</evidence>
<feature type="domain" description="Ribonuclease A-domain" evidence="9">
    <location>
        <begin position="20"/>
        <end position="139"/>
    </location>
</feature>
<dbReference type="PANTHER" id="PTHR11437">
    <property type="entry name" value="RIBONUCLEASE"/>
    <property type="match status" value="1"/>
</dbReference>
<dbReference type="GO" id="GO:0004540">
    <property type="term" value="F:RNA nuclease activity"/>
    <property type="evidence" value="ECO:0007669"/>
    <property type="project" value="TreeGrafter"/>
</dbReference>
<keyword evidence="6 8" id="KW-0378">Hydrolase</keyword>
<dbReference type="Proteomes" id="UP000694549">
    <property type="component" value="Unplaced"/>
</dbReference>
<dbReference type="PRINTS" id="PR00794">
    <property type="entry name" value="RIBONUCLEASE"/>
</dbReference>
<keyword evidence="4 8" id="KW-0540">Nuclease</keyword>
<reference evidence="10" key="2">
    <citation type="submission" date="2025-09" db="UniProtKB">
        <authorList>
            <consortium name="Ensembl"/>
        </authorList>
    </citation>
    <scope>IDENTIFICATION</scope>
</reference>
<organism evidence="10 11">
    <name type="scientific">Anas zonorhyncha</name>
    <name type="common">Eastern spot-billed duck</name>
    <dbReference type="NCBI Taxonomy" id="75864"/>
    <lineage>
        <taxon>Eukaryota</taxon>
        <taxon>Metazoa</taxon>
        <taxon>Chordata</taxon>
        <taxon>Craniata</taxon>
        <taxon>Vertebrata</taxon>
        <taxon>Euteleostomi</taxon>
        <taxon>Archelosauria</taxon>
        <taxon>Archosauria</taxon>
        <taxon>Dinosauria</taxon>
        <taxon>Saurischia</taxon>
        <taxon>Theropoda</taxon>
        <taxon>Coelurosauria</taxon>
        <taxon>Aves</taxon>
        <taxon>Neognathae</taxon>
        <taxon>Galloanserae</taxon>
        <taxon>Anseriformes</taxon>
        <taxon>Anatidae</taxon>
        <taxon>Anatinae</taxon>
        <taxon>Anas</taxon>
    </lineage>
</organism>
<proteinExistence type="inferred from homology"/>
<evidence type="ECO:0000256" key="5">
    <source>
        <dbReference type="ARBA" id="ARBA00022759"/>
    </source>
</evidence>
<evidence type="ECO:0000313" key="11">
    <source>
        <dbReference type="Proteomes" id="UP000694549"/>
    </source>
</evidence>
<dbReference type="InterPro" id="IPR023412">
    <property type="entry name" value="RNaseA_domain"/>
</dbReference>
<reference evidence="10" key="1">
    <citation type="submission" date="2025-08" db="UniProtKB">
        <authorList>
            <consortium name="Ensembl"/>
        </authorList>
    </citation>
    <scope>IDENTIFICATION</scope>
</reference>
<evidence type="ECO:0000256" key="7">
    <source>
        <dbReference type="ARBA" id="ARBA00023157"/>
    </source>
</evidence>
<dbReference type="SMART" id="SM00092">
    <property type="entry name" value="RNAse_Pc"/>
    <property type="match status" value="1"/>
</dbReference>
<dbReference type="PANTHER" id="PTHR11437:SF10">
    <property type="entry name" value="ANGIOGENIN-RELATED"/>
    <property type="match status" value="1"/>
</dbReference>
<dbReference type="InterPro" id="IPR023411">
    <property type="entry name" value="RNaseA_AS"/>
</dbReference>
<dbReference type="GO" id="GO:0016787">
    <property type="term" value="F:hydrolase activity"/>
    <property type="evidence" value="ECO:0007669"/>
    <property type="project" value="UniProtKB-KW"/>
</dbReference>
<evidence type="ECO:0000313" key="10">
    <source>
        <dbReference type="Ensembl" id="ENSAZOP00000015196.1"/>
    </source>
</evidence>
<keyword evidence="8" id="KW-0732">Signal</keyword>
<evidence type="ECO:0000256" key="8">
    <source>
        <dbReference type="RuleBase" id="RU000651"/>
    </source>
</evidence>